<reference evidence="1" key="1">
    <citation type="submission" date="2019-12" db="EMBL/GenBank/DDBJ databases">
        <authorList>
            <person name="Cremers G."/>
        </authorList>
    </citation>
    <scope>NUCLEOTIDE SEQUENCE</scope>
    <source>
        <strain evidence="1">Vvax</strain>
    </source>
</reference>
<sequence length="179" mass="19439">MIFAVLATGPSMCQSFADQVLGRARVIAVSDSYRLAPWADALASTDFSWWRQHPEAARFRGRKFSGMVDYQNVEGVEKLAGESATNSGLLGVKVAVLMGATTVLLCGFDLHSPGEHFFGRHGGSLRSTTAQRMEAFKRQFERYQPRGVEIINCTPGSALRVYPTASLNACLAEPALHGS</sequence>
<protein>
    <submittedName>
        <fullName evidence="1">Uncharacterized protein</fullName>
    </submittedName>
</protein>
<organism evidence="1">
    <name type="scientific">Variovorax paradoxus</name>
    <dbReference type="NCBI Taxonomy" id="34073"/>
    <lineage>
        <taxon>Bacteria</taxon>
        <taxon>Pseudomonadati</taxon>
        <taxon>Pseudomonadota</taxon>
        <taxon>Betaproteobacteria</taxon>
        <taxon>Burkholderiales</taxon>
        <taxon>Comamonadaceae</taxon>
        <taxon>Variovorax</taxon>
    </lineage>
</organism>
<accession>A0A679JN79</accession>
<dbReference type="EMBL" id="LR743507">
    <property type="protein sequence ID" value="CAA2107642.1"/>
    <property type="molecule type" value="Genomic_DNA"/>
</dbReference>
<dbReference type="AlphaFoldDB" id="A0A679JN79"/>
<evidence type="ECO:0000313" key="1">
    <source>
        <dbReference type="EMBL" id="CAA2107642.1"/>
    </source>
</evidence>
<proteinExistence type="predicted"/>
<name>A0A679JN79_VARPD</name>
<gene>
    <name evidence="1" type="ORF">VVAX_04335</name>
</gene>
<dbReference type="RefSeq" id="WP_339091876.1">
    <property type="nucleotide sequence ID" value="NZ_LR743507.1"/>
</dbReference>